<dbReference type="AlphaFoldDB" id="A0A8J8CER9"/>
<evidence type="ECO:0000313" key="4">
    <source>
        <dbReference type="EMBL" id="NCN65280.1"/>
    </source>
</evidence>
<dbReference type="PROSITE" id="PS50005">
    <property type="entry name" value="TPR"/>
    <property type="match status" value="4"/>
</dbReference>
<evidence type="ECO:0000256" key="3">
    <source>
        <dbReference type="PROSITE-ProRule" id="PRU00339"/>
    </source>
</evidence>
<dbReference type="Proteomes" id="UP000738826">
    <property type="component" value="Unassembled WGS sequence"/>
</dbReference>
<evidence type="ECO:0000256" key="2">
    <source>
        <dbReference type="ARBA" id="ARBA00022803"/>
    </source>
</evidence>
<evidence type="ECO:0000256" key="1">
    <source>
        <dbReference type="ARBA" id="ARBA00022737"/>
    </source>
</evidence>
<dbReference type="PANTHER" id="PTHR44858">
    <property type="entry name" value="TETRATRICOPEPTIDE REPEAT PROTEIN 6"/>
    <property type="match status" value="1"/>
</dbReference>
<dbReference type="SUPFAM" id="SSF48452">
    <property type="entry name" value="TPR-like"/>
    <property type="match status" value="1"/>
</dbReference>
<feature type="repeat" description="TPR" evidence="3">
    <location>
        <begin position="172"/>
        <end position="205"/>
    </location>
</feature>
<comment type="caution">
    <text evidence="4">The sequence shown here is derived from an EMBL/GenBank/DDBJ whole genome shotgun (WGS) entry which is preliminary data.</text>
</comment>
<evidence type="ECO:0000313" key="5">
    <source>
        <dbReference type="EMBL" id="NCS91458.1"/>
    </source>
</evidence>
<keyword evidence="1" id="KW-0677">Repeat</keyword>
<name>A0A8J8CER9_9ARCH</name>
<keyword evidence="2 3" id="KW-0802">TPR repeat</keyword>
<accession>A0A8J8CER9</accession>
<reference evidence="4" key="1">
    <citation type="submission" date="2019-11" db="EMBL/GenBank/DDBJ databases">
        <title>Lipid analysis of CO2-rich subsurface aquifers suggests an autotrophy-based deep biosphere with lysolipids enriched in CPR bacteria.</title>
        <authorList>
            <person name="Probst A.J."/>
            <person name="Elling F.J."/>
            <person name="Castelle C.J."/>
            <person name="Zhu Q."/>
            <person name="Elvert M."/>
            <person name="Birarda G."/>
            <person name="Holman H.-Y."/>
            <person name="Lane K.R."/>
            <person name="Ladd B."/>
            <person name="Ryan M.C."/>
            <person name="Woyke T."/>
            <person name="Hinrichs K.-U."/>
            <person name="Banfield J.F."/>
        </authorList>
    </citation>
    <scope>NUCLEOTIDE SEQUENCE</scope>
    <source>
        <strain evidence="4">CG_2015-01_33_1645</strain>
        <strain evidence="5">CG_2015-04_33_537</strain>
    </source>
</reference>
<dbReference type="InterPro" id="IPR019734">
    <property type="entry name" value="TPR_rpt"/>
</dbReference>
<dbReference type="Pfam" id="PF13432">
    <property type="entry name" value="TPR_16"/>
    <property type="match status" value="1"/>
</dbReference>
<dbReference type="Pfam" id="PF12895">
    <property type="entry name" value="ANAPC3"/>
    <property type="match status" value="1"/>
</dbReference>
<feature type="repeat" description="TPR" evidence="3">
    <location>
        <begin position="206"/>
        <end position="239"/>
    </location>
</feature>
<sequence length="247" mass="28684">MEEVNTDKIGSLLNVKNFFEAFEMIDEILKTDNDAKDDIAEILEESGGKFIDEEDLESAEKVFKKEILIEQASGHYNLGLVYLDMNRNDDAISNFKKATDYGAGNADTYKFMGMAYMNDEDYENAIIYLNKSVSIEENFENNHYLGLAYLGKENYDNAIKFLNRACDIKENYETLHYLGLAYLGKEDYDNAINFFTKSLNRNTDFADAYYYRGMAYYATENEREATKDYKKACDLNEEYLDLPYESY</sequence>
<dbReference type="EMBL" id="JAACQH010000063">
    <property type="protein sequence ID" value="NCS91458.1"/>
    <property type="molecule type" value="Genomic_DNA"/>
</dbReference>
<protein>
    <submittedName>
        <fullName evidence="4">Tetratricopeptide repeat protein</fullName>
    </submittedName>
</protein>
<dbReference type="PANTHER" id="PTHR44858:SF1">
    <property type="entry name" value="UDP-N-ACETYLGLUCOSAMINE--PEPTIDE N-ACETYLGLUCOSAMINYLTRANSFERASE SPINDLY-RELATED"/>
    <property type="match status" value="1"/>
</dbReference>
<proteinExistence type="predicted"/>
<evidence type="ECO:0000313" key="6">
    <source>
        <dbReference type="Proteomes" id="UP000768163"/>
    </source>
</evidence>
<dbReference type="Gene3D" id="1.25.40.10">
    <property type="entry name" value="Tetratricopeptide repeat domain"/>
    <property type="match status" value="2"/>
</dbReference>
<dbReference type="EMBL" id="JAACVF010000113">
    <property type="protein sequence ID" value="NCN65280.1"/>
    <property type="molecule type" value="Genomic_DNA"/>
</dbReference>
<organism evidence="4 6">
    <name type="scientific">Candidatus Altarchaeum hamiconexum</name>
    <dbReference type="NCBI Taxonomy" id="1803513"/>
    <lineage>
        <taxon>Archaea</taxon>
        <taxon>Candidatus Altarchaeota</taxon>
        <taxon>Candidatus Altiarchaeia</taxon>
        <taxon>Candidatus Altarchaeales</taxon>
        <taxon>Candidatus Altarchaeaceae</taxon>
        <taxon>Candidatus Altarchaeum</taxon>
    </lineage>
</organism>
<gene>
    <name evidence="5" type="ORF">GW779_03480</name>
    <name evidence="4" type="ORF">GW910_04355</name>
</gene>
<dbReference type="InterPro" id="IPR050498">
    <property type="entry name" value="Ycf3"/>
</dbReference>
<dbReference type="SMART" id="SM00028">
    <property type="entry name" value="TPR"/>
    <property type="match status" value="5"/>
</dbReference>
<feature type="repeat" description="TPR" evidence="3">
    <location>
        <begin position="106"/>
        <end position="139"/>
    </location>
</feature>
<dbReference type="InterPro" id="IPR011990">
    <property type="entry name" value="TPR-like_helical_dom_sf"/>
</dbReference>
<feature type="repeat" description="TPR" evidence="3">
    <location>
        <begin position="72"/>
        <end position="105"/>
    </location>
</feature>
<dbReference type="Proteomes" id="UP000768163">
    <property type="component" value="Unassembled WGS sequence"/>
</dbReference>